<comment type="caution">
    <text evidence="4">The sequence shown here is derived from an EMBL/GenBank/DDBJ whole genome shotgun (WGS) entry which is preliminary data.</text>
</comment>
<feature type="transmembrane region" description="Helical" evidence="2">
    <location>
        <begin position="462"/>
        <end position="482"/>
    </location>
</feature>
<dbReference type="InterPro" id="IPR036927">
    <property type="entry name" value="Cyt_c_oxase-like_su1_sf"/>
</dbReference>
<reference evidence="4 5" key="1">
    <citation type="journal article" date="2019" name="Int. J. Syst. Evol. Microbiol.">
        <title>The Global Catalogue of Microorganisms (GCM) 10K type strain sequencing project: providing services to taxonomists for standard genome sequencing and annotation.</title>
        <authorList>
            <consortium name="The Broad Institute Genomics Platform"/>
            <consortium name="The Broad Institute Genome Sequencing Center for Infectious Disease"/>
            <person name="Wu L."/>
            <person name="Ma J."/>
        </authorList>
    </citation>
    <scope>NUCLEOTIDE SEQUENCE [LARGE SCALE GENOMIC DNA]</scope>
    <source>
        <strain evidence="4 5">CGMCC 1.15824</strain>
    </source>
</reference>
<protein>
    <submittedName>
        <fullName evidence="4">Cbb3-type cytochrome c oxidase subunit I</fullName>
    </submittedName>
</protein>
<keyword evidence="2" id="KW-1133">Transmembrane helix</keyword>
<keyword evidence="2" id="KW-0812">Transmembrane</keyword>
<feature type="transmembrane region" description="Helical" evidence="2">
    <location>
        <begin position="349"/>
        <end position="376"/>
    </location>
</feature>
<feature type="transmembrane region" description="Helical" evidence="2">
    <location>
        <begin position="75"/>
        <end position="97"/>
    </location>
</feature>
<dbReference type="EMBL" id="JBHSJG010000072">
    <property type="protein sequence ID" value="MFC4990394.1"/>
    <property type="molecule type" value="Genomic_DNA"/>
</dbReference>
<gene>
    <name evidence="4" type="ORF">ACFPFO_22105</name>
</gene>
<organism evidence="4 5">
    <name type="scientific">Saliphagus infecundisoli</name>
    <dbReference type="NCBI Taxonomy" id="1849069"/>
    <lineage>
        <taxon>Archaea</taxon>
        <taxon>Methanobacteriati</taxon>
        <taxon>Methanobacteriota</taxon>
        <taxon>Stenosarchaea group</taxon>
        <taxon>Halobacteria</taxon>
        <taxon>Halobacteriales</taxon>
        <taxon>Natrialbaceae</taxon>
        <taxon>Saliphagus</taxon>
    </lineage>
</organism>
<dbReference type="InterPro" id="IPR000883">
    <property type="entry name" value="Cyt_C_Oxase_1"/>
</dbReference>
<dbReference type="PRINTS" id="PR01165">
    <property type="entry name" value="CYCOXIDASEI"/>
</dbReference>
<dbReference type="PANTHER" id="PTHR10422">
    <property type="entry name" value="CYTOCHROME C OXIDASE SUBUNIT 1"/>
    <property type="match status" value="1"/>
</dbReference>
<feature type="transmembrane region" description="Helical" evidence="2">
    <location>
        <begin position="418"/>
        <end position="442"/>
    </location>
</feature>
<feature type="transmembrane region" description="Helical" evidence="2">
    <location>
        <begin position="158"/>
        <end position="182"/>
    </location>
</feature>
<proteinExistence type="predicted"/>
<feature type="transmembrane region" description="Helical" evidence="2">
    <location>
        <begin position="194"/>
        <end position="221"/>
    </location>
</feature>
<feature type="transmembrane region" description="Helical" evidence="2">
    <location>
        <begin position="244"/>
        <end position="269"/>
    </location>
</feature>
<dbReference type="PANTHER" id="PTHR10422:SF18">
    <property type="entry name" value="CYTOCHROME C OXIDASE SUBUNIT 1"/>
    <property type="match status" value="1"/>
</dbReference>
<feature type="domain" description="Cytochrome oxidase subunit I profile" evidence="3">
    <location>
        <begin position="23"/>
        <end position="510"/>
    </location>
</feature>
<feature type="compositionally biased region" description="Basic and acidic residues" evidence="1">
    <location>
        <begin position="501"/>
        <end position="510"/>
    </location>
</feature>
<dbReference type="Gene3D" id="1.20.210.10">
    <property type="entry name" value="Cytochrome c oxidase-like, subunit I domain"/>
    <property type="match status" value="1"/>
</dbReference>
<dbReference type="Pfam" id="PF00115">
    <property type="entry name" value="COX1"/>
    <property type="match status" value="1"/>
</dbReference>
<evidence type="ECO:0000313" key="5">
    <source>
        <dbReference type="Proteomes" id="UP001595925"/>
    </source>
</evidence>
<feature type="transmembrane region" description="Helical" evidence="2">
    <location>
        <begin position="382"/>
        <end position="406"/>
    </location>
</feature>
<feature type="transmembrane region" description="Helical" evidence="2">
    <location>
        <begin position="281"/>
        <end position="302"/>
    </location>
</feature>
<dbReference type="AlphaFoldDB" id="A0ABD5QLE3"/>
<feature type="transmembrane region" description="Helical" evidence="2">
    <location>
        <begin position="109"/>
        <end position="138"/>
    </location>
</feature>
<evidence type="ECO:0000256" key="1">
    <source>
        <dbReference type="SAM" id="MobiDB-lite"/>
    </source>
</evidence>
<evidence type="ECO:0000313" key="4">
    <source>
        <dbReference type="EMBL" id="MFC4990394.1"/>
    </source>
</evidence>
<evidence type="ECO:0000259" key="3">
    <source>
        <dbReference type="PROSITE" id="PS50855"/>
    </source>
</evidence>
<feature type="region of interest" description="Disordered" evidence="1">
    <location>
        <begin position="488"/>
        <end position="510"/>
    </location>
</feature>
<keyword evidence="5" id="KW-1185">Reference proteome</keyword>
<feature type="transmembrane region" description="Helical" evidence="2">
    <location>
        <begin position="34"/>
        <end position="55"/>
    </location>
</feature>
<evidence type="ECO:0000256" key="2">
    <source>
        <dbReference type="SAM" id="Phobius"/>
    </source>
</evidence>
<accession>A0ABD5QLE3</accession>
<dbReference type="Proteomes" id="UP001595925">
    <property type="component" value="Unassembled WGS sequence"/>
</dbReference>
<sequence>MIEMEGTDPVGTIARREGGTEPDYRRIGRRHLQFALAMGAWGGLDALLLRTALIAPELLPARTYDALFTTHGVTMLFLFALPAIWGFAYAVVPAAVGADRLAFARAGRLALRLLPAAALGIRAGAIGRLLGLEVAPVATGWTFYPPLSTRMSNPAVDLALVGLLAVVASTVLTAGCLLATVRRRRTVRWLDLDLFTWSVLTAAAMAVLSFPVLAAAAVFLLSDRLLATGFFAGSTGSPLLWQHLFWFFAHPLVYVLVLPPMGIVSHVVARFSGRQLVGRRTAIYATLAIGVLSFTVWGHHMFATGMDPRARIAFMYVTLAVALPSSIKAFGWLATLWRGTVRLTAPMETSIAAIGFFTVGGVTGVALAAVPLGAIYNGTHYVVAHFHFMLAGFVGLAVLAGAYYWFPLLTGRWYDPRLAALHLRLTAVGIAVAFAALLALGLAGLPRRAATYPAAYAPLHQLATVGAALVAVGQLLFVWNLLRSARSGPPAPVDPWAADGGPRRTTTESP</sequence>
<dbReference type="PROSITE" id="PS50855">
    <property type="entry name" value="COX1"/>
    <property type="match status" value="1"/>
</dbReference>
<name>A0ABD5QLE3_9EURY</name>
<dbReference type="CDD" id="cd00919">
    <property type="entry name" value="Heme_Cu_Oxidase_I"/>
    <property type="match status" value="1"/>
</dbReference>
<dbReference type="RefSeq" id="WP_224828700.1">
    <property type="nucleotide sequence ID" value="NZ_JAIVEF010000009.1"/>
</dbReference>
<dbReference type="InterPro" id="IPR023616">
    <property type="entry name" value="Cyt_c_oxase-like_su1_dom"/>
</dbReference>
<feature type="transmembrane region" description="Helical" evidence="2">
    <location>
        <begin position="314"/>
        <end position="337"/>
    </location>
</feature>
<keyword evidence="2" id="KW-0472">Membrane</keyword>
<dbReference type="SUPFAM" id="SSF81442">
    <property type="entry name" value="Cytochrome c oxidase subunit I-like"/>
    <property type="match status" value="1"/>
</dbReference>